<accession>A0A512NHF7</accession>
<dbReference type="AlphaFoldDB" id="A0A512NHF7"/>
<feature type="repeat" description="TPR" evidence="3">
    <location>
        <begin position="225"/>
        <end position="258"/>
    </location>
</feature>
<gene>
    <name evidence="5" type="ORF">RSO01_54980</name>
</gene>
<feature type="repeat" description="TPR" evidence="3">
    <location>
        <begin position="293"/>
        <end position="326"/>
    </location>
</feature>
<sequence length="773" mass="85017">MKDPPPLAARRSATGDDAEGVRDTLEKARALYRQGQVVQAQAIMEEVLKSQPRHHEALHLSGLIAYRGENPRSAAELIGKAIELNPGLPAPHNNLGNALRALNQPMAAIESFDRALALNPNLAEAHFNRANALLDLNRFEAAVESYDRAIALKPTHAEAHNNRGNALAALGKQQAAIASYDRAVDLKPDYAMALNNRGVAHIALKRPDAALEDFDRAIALQPLFAMAHNNRGNALTRLSRLRAAAESYSRAIGLAPKLAEPYTNLGSALVSLGQPRAALQQIDRALDLRPDYAMALSHRGDALRALLQLEAAIESYDRAMALKPDDALFRLNQAIAKLQSGDFAGGWPLYEWRTQTEEAGSPRTYAEPVWTGVEDISGKTLFVRHEQGLGDTIQFSRYVKLAEARGAKVVFSVQDRLVRLMSTLSPTVTVVDSRTQPRKFDYHIALLSMPLAFGTTEQSIPAEAVYLRAEPARVDAWARRIGDQGFKIGIAWQGNPRSKADRGRSATLECFKAFADMQGVRLISLQVADGVEQLGQLPDGLRVETLGDGLDEGSDGFIDTAAVIANLDLVITVDTSIAHLAAALGKPTWVALKYSPDWRWLLGRSDSPWYPTVRLFRQESIGDWSKVFADMAAALAERLAVSLPSTIPHVPISWGELLDKITILEIKSERLTAESSLANVRHELSLLTAVAQSLLGGDEELLRLKDQLKSVNETLWRIEADIRAKEEREQFDQGFIELARSVYRHNDERAAIKRQINLRTGSTLVEEKSYSAE</sequence>
<dbReference type="OrthoDB" id="6193797at2"/>
<evidence type="ECO:0000313" key="6">
    <source>
        <dbReference type="Proteomes" id="UP000321058"/>
    </source>
</evidence>
<dbReference type="Pfam" id="PF19662">
    <property type="entry name" value="DUF6165"/>
    <property type="match status" value="1"/>
</dbReference>
<evidence type="ECO:0000313" key="5">
    <source>
        <dbReference type="EMBL" id="GEP58332.1"/>
    </source>
</evidence>
<comment type="caution">
    <text evidence="5">The sequence shown here is derived from an EMBL/GenBank/DDBJ whole genome shotgun (WGS) entry which is preliminary data.</text>
</comment>
<keyword evidence="6" id="KW-1185">Reference proteome</keyword>
<evidence type="ECO:0000256" key="3">
    <source>
        <dbReference type="PROSITE-ProRule" id="PRU00339"/>
    </source>
</evidence>
<name>A0A512NHF7_9HYPH</name>
<dbReference type="InterPro" id="IPR002201">
    <property type="entry name" value="Glyco_trans_9"/>
</dbReference>
<feature type="repeat" description="TPR" evidence="3">
    <location>
        <begin position="191"/>
        <end position="224"/>
    </location>
</feature>
<evidence type="ECO:0000256" key="2">
    <source>
        <dbReference type="ARBA" id="ARBA00022803"/>
    </source>
</evidence>
<feature type="region of interest" description="Disordered" evidence="4">
    <location>
        <begin position="1"/>
        <end position="21"/>
    </location>
</feature>
<proteinExistence type="predicted"/>
<dbReference type="SUPFAM" id="SSF53756">
    <property type="entry name" value="UDP-Glycosyltransferase/glycogen phosphorylase"/>
    <property type="match status" value="1"/>
</dbReference>
<dbReference type="Gene3D" id="1.25.40.10">
    <property type="entry name" value="Tetratricopeptide repeat domain"/>
    <property type="match status" value="4"/>
</dbReference>
<dbReference type="SUPFAM" id="SSF48452">
    <property type="entry name" value="TPR-like"/>
    <property type="match status" value="2"/>
</dbReference>
<dbReference type="SMART" id="SM00028">
    <property type="entry name" value="TPR"/>
    <property type="match status" value="9"/>
</dbReference>
<dbReference type="InterPro" id="IPR050498">
    <property type="entry name" value="Ycf3"/>
</dbReference>
<dbReference type="PANTHER" id="PTHR44858:SF1">
    <property type="entry name" value="UDP-N-ACETYLGLUCOSAMINE--PEPTIDE N-ACETYLGLUCOSAMINYLTRANSFERASE SPINDLY-RELATED"/>
    <property type="match status" value="1"/>
</dbReference>
<dbReference type="Pfam" id="PF01075">
    <property type="entry name" value="Glyco_transf_9"/>
    <property type="match status" value="1"/>
</dbReference>
<dbReference type="Pfam" id="PF00515">
    <property type="entry name" value="TPR_1"/>
    <property type="match status" value="1"/>
</dbReference>
<feature type="repeat" description="TPR" evidence="3">
    <location>
        <begin position="89"/>
        <end position="122"/>
    </location>
</feature>
<dbReference type="EMBL" id="BKAJ01000098">
    <property type="protein sequence ID" value="GEP58332.1"/>
    <property type="molecule type" value="Genomic_DNA"/>
</dbReference>
<feature type="repeat" description="TPR" evidence="3">
    <location>
        <begin position="259"/>
        <end position="292"/>
    </location>
</feature>
<dbReference type="PROSITE" id="PS50293">
    <property type="entry name" value="TPR_REGION"/>
    <property type="match status" value="3"/>
</dbReference>
<evidence type="ECO:0000256" key="4">
    <source>
        <dbReference type="SAM" id="MobiDB-lite"/>
    </source>
</evidence>
<organism evidence="5 6">
    <name type="scientific">Reyranella soli</name>
    <dbReference type="NCBI Taxonomy" id="1230389"/>
    <lineage>
        <taxon>Bacteria</taxon>
        <taxon>Pseudomonadati</taxon>
        <taxon>Pseudomonadota</taxon>
        <taxon>Alphaproteobacteria</taxon>
        <taxon>Hyphomicrobiales</taxon>
        <taxon>Reyranellaceae</taxon>
        <taxon>Reyranella</taxon>
    </lineage>
</organism>
<dbReference type="Pfam" id="PF13432">
    <property type="entry name" value="TPR_16"/>
    <property type="match status" value="4"/>
</dbReference>
<dbReference type="InterPro" id="IPR046163">
    <property type="entry name" value="DUF6165"/>
</dbReference>
<dbReference type="Proteomes" id="UP000321058">
    <property type="component" value="Unassembled WGS sequence"/>
</dbReference>
<dbReference type="Gene3D" id="3.40.50.2000">
    <property type="entry name" value="Glycogen Phosphorylase B"/>
    <property type="match status" value="1"/>
</dbReference>
<dbReference type="InterPro" id="IPR019734">
    <property type="entry name" value="TPR_rpt"/>
</dbReference>
<dbReference type="PROSITE" id="PS50005">
    <property type="entry name" value="TPR"/>
    <property type="match status" value="7"/>
</dbReference>
<feature type="repeat" description="TPR" evidence="3">
    <location>
        <begin position="123"/>
        <end position="156"/>
    </location>
</feature>
<dbReference type="GO" id="GO:0016757">
    <property type="term" value="F:glycosyltransferase activity"/>
    <property type="evidence" value="ECO:0007669"/>
    <property type="project" value="InterPro"/>
</dbReference>
<protein>
    <submittedName>
        <fullName evidence="5">Uncharacterized protein</fullName>
    </submittedName>
</protein>
<reference evidence="5 6" key="1">
    <citation type="submission" date="2019-07" db="EMBL/GenBank/DDBJ databases">
        <title>Whole genome shotgun sequence of Reyranella soli NBRC 108950.</title>
        <authorList>
            <person name="Hosoyama A."/>
            <person name="Uohara A."/>
            <person name="Ohji S."/>
            <person name="Ichikawa N."/>
        </authorList>
    </citation>
    <scope>NUCLEOTIDE SEQUENCE [LARGE SCALE GENOMIC DNA]</scope>
    <source>
        <strain evidence="5 6">NBRC 108950</strain>
    </source>
</reference>
<feature type="repeat" description="TPR" evidence="3">
    <location>
        <begin position="157"/>
        <end position="190"/>
    </location>
</feature>
<keyword evidence="1" id="KW-0677">Repeat</keyword>
<keyword evidence="2 3" id="KW-0802">TPR repeat</keyword>
<dbReference type="RefSeq" id="WP_147153466.1">
    <property type="nucleotide sequence ID" value="NZ_BKAJ01000098.1"/>
</dbReference>
<dbReference type="PANTHER" id="PTHR44858">
    <property type="entry name" value="TETRATRICOPEPTIDE REPEAT PROTEIN 6"/>
    <property type="match status" value="1"/>
</dbReference>
<dbReference type="InterPro" id="IPR011990">
    <property type="entry name" value="TPR-like_helical_dom_sf"/>
</dbReference>
<evidence type="ECO:0000256" key="1">
    <source>
        <dbReference type="ARBA" id="ARBA00022737"/>
    </source>
</evidence>